<accession>A0A1I0AIJ9</accession>
<dbReference type="EMBL" id="FOHN01000005">
    <property type="protein sequence ID" value="SES93508.1"/>
    <property type="molecule type" value="Genomic_DNA"/>
</dbReference>
<evidence type="ECO:0000313" key="3">
    <source>
        <dbReference type="Proteomes" id="UP000199800"/>
    </source>
</evidence>
<feature type="chain" id="PRO_5011749646" description="Lipoprotein" evidence="1">
    <location>
        <begin position="23"/>
        <end position="131"/>
    </location>
</feature>
<dbReference type="OrthoDB" id="9807357at2"/>
<sequence length="131" mass="14445">MKKQRKRIVAILCIMALCCSLAGCKKKEKDVRSEHTGTYRAEESADPAYPVSLSLLEDNTYQFNLGMSNYFKGDYAITEENVVNLALTENASKLSDEAIKSITLKQGEKKGQLVLEKGLDGYVAAGTVFVK</sequence>
<dbReference type="AlphaFoldDB" id="A0A1I0AIJ9"/>
<dbReference type="PROSITE" id="PS51257">
    <property type="entry name" value="PROKAR_LIPOPROTEIN"/>
    <property type="match status" value="1"/>
</dbReference>
<organism evidence="2 3">
    <name type="scientific">[Clostridium] polysaccharolyticum</name>
    <dbReference type="NCBI Taxonomy" id="29364"/>
    <lineage>
        <taxon>Bacteria</taxon>
        <taxon>Bacillati</taxon>
        <taxon>Bacillota</taxon>
        <taxon>Clostridia</taxon>
        <taxon>Lachnospirales</taxon>
        <taxon>Lachnospiraceae</taxon>
    </lineage>
</organism>
<proteinExistence type="predicted"/>
<evidence type="ECO:0000313" key="2">
    <source>
        <dbReference type="EMBL" id="SES93508.1"/>
    </source>
</evidence>
<dbReference type="STRING" id="29364.SAMN04487772_105149"/>
<feature type="signal peptide" evidence="1">
    <location>
        <begin position="1"/>
        <end position="22"/>
    </location>
</feature>
<protein>
    <recommendedName>
        <fullName evidence="4">Lipoprotein</fullName>
    </recommendedName>
</protein>
<evidence type="ECO:0008006" key="4">
    <source>
        <dbReference type="Google" id="ProtNLM"/>
    </source>
</evidence>
<keyword evidence="1" id="KW-0732">Signal</keyword>
<reference evidence="2 3" key="1">
    <citation type="submission" date="2016-10" db="EMBL/GenBank/DDBJ databases">
        <authorList>
            <person name="de Groot N.N."/>
        </authorList>
    </citation>
    <scope>NUCLEOTIDE SEQUENCE [LARGE SCALE GENOMIC DNA]</scope>
    <source>
        <strain evidence="2 3">DSM 1801</strain>
    </source>
</reference>
<evidence type="ECO:0000256" key="1">
    <source>
        <dbReference type="SAM" id="SignalP"/>
    </source>
</evidence>
<dbReference type="Proteomes" id="UP000199800">
    <property type="component" value="Unassembled WGS sequence"/>
</dbReference>
<name>A0A1I0AIJ9_9FIRM</name>
<keyword evidence="3" id="KW-1185">Reference proteome</keyword>
<dbReference type="RefSeq" id="WP_092477101.1">
    <property type="nucleotide sequence ID" value="NZ_FOHN01000005.1"/>
</dbReference>
<gene>
    <name evidence="2" type="ORF">SAMN04487772_105149</name>
</gene>